<dbReference type="Proteomes" id="UP001317001">
    <property type="component" value="Chromosome"/>
</dbReference>
<proteinExistence type="inferred from homology"/>
<dbReference type="InterPro" id="IPR002549">
    <property type="entry name" value="AI-2E-like"/>
</dbReference>
<evidence type="ECO:0000256" key="3">
    <source>
        <dbReference type="ARBA" id="ARBA00022448"/>
    </source>
</evidence>
<feature type="region of interest" description="Disordered" evidence="8">
    <location>
        <begin position="387"/>
        <end position="419"/>
    </location>
</feature>
<evidence type="ECO:0000256" key="5">
    <source>
        <dbReference type="ARBA" id="ARBA00022692"/>
    </source>
</evidence>
<keyword evidence="4" id="KW-1003">Cell membrane</keyword>
<name>A0ABY5NV41_9FLAO</name>
<organism evidence="10 11">
    <name type="scientific">Paenimyroides aestuarii</name>
    <dbReference type="NCBI Taxonomy" id="2968490"/>
    <lineage>
        <taxon>Bacteria</taxon>
        <taxon>Pseudomonadati</taxon>
        <taxon>Bacteroidota</taxon>
        <taxon>Flavobacteriia</taxon>
        <taxon>Flavobacteriales</taxon>
        <taxon>Flavobacteriaceae</taxon>
        <taxon>Paenimyroides</taxon>
    </lineage>
</organism>
<dbReference type="Pfam" id="PF01594">
    <property type="entry name" value="AI-2E_transport"/>
    <property type="match status" value="1"/>
</dbReference>
<dbReference type="RefSeq" id="WP_257500353.1">
    <property type="nucleotide sequence ID" value="NZ_CP102382.1"/>
</dbReference>
<keyword evidence="3" id="KW-0813">Transport</keyword>
<feature type="transmembrane region" description="Helical" evidence="9">
    <location>
        <begin position="79"/>
        <end position="100"/>
    </location>
</feature>
<comment type="similarity">
    <text evidence="2">Belongs to the autoinducer-2 exporter (AI-2E) (TC 2.A.86) family.</text>
</comment>
<comment type="subcellular location">
    <subcellularLocation>
        <location evidence="1">Cell membrane</location>
        <topology evidence="1">Multi-pass membrane protein</topology>
    </subcellularLocation>
</comment>
<evidence type="ECO:0000256" key="9">
    <source>
        <dbReference type="SAM" id="Phobius"/>
    </source>
</evidence>
<evidence type="ECO:0000256" key="6">
    <source>
        <dbReference type="ARBA" id="ARBA00022989"/>
    </source>
</evidence>
<evidence type="ECO:0000313" key="10">
    <source>
        <dbReference type="EMBL" id="UUV22436.1"/>
    </source>
</evidence>
<dbReference type="PANTHER" id="PTHR21716">
    <property type="entry name" value="TRANSMEMBRANE PROTEIN"/>
    <property type="match status" value="1"/>
</dbReference>
<evidence type="ECO:0000256" key="2">
    <source>
        <dbReference type="ARBA" id="ARBA00009773"/>
    </source>
</evidence>
<dbReference type="PANTHER" id="PTHR21716:SF53">
    <property type="entry name" value="PERMEASE PERM-RELATED"/>
    <property type="match status" value="1"/>
</dbReference>
<reference evidence="10 11" key="1">
    <citation type="submission" date="2022-08" db="EMBL/GenBank/DDBJ databases">
        <title>Myroides zhujiangensis sp. nov., a novel bacterium isolated from sediment in the Pearl River Estuary.</title>
        <authorList>
            <person name="Cui L."/>
        </authorList>
    </citation>
    <scope>NUCLEOTIDE SEQUENCE [LARGE SCALE GENOMIC DNA]</scope>
    <source>
        <strain evidence="10 11">SCSIO 72103</strain>
    </source>
</reference>
<feature type="transmembrane region" description="Helical" evidence="9">
    <location>
        <begin position="285"/>
        <end position="304"/>
    </location>
</feature>
<evidence type="ECO:0000256" key="8">
    <source>
        <dbReference type="SAM" id="MobiDB-lite"/>
    </source>
</evidence>
<keyword evidence="11" id="KW-1185">Reference proteome</keyword>
<protein>
    <submittedName>
        <fullName evidence="10">AI-2E family transporter</fullName>
    </submittedName>
</protein>
<keyword evidence="5 9" id="KW-0812">Transmembrane</keyword>
<feature type="transmembrane region" description="Helical" evidence="9">
    <location>
        <begin position="316"/>
        <end position="349"/>
    </location>
</feature>
<feature type="transmembrane region" description="Helical" evidence="9">
    <location>
        <begin position="25"/>
        <end position="44"/>
    </location>
</feature>
<evidence type="ECO:0000256" key="7">
    <source>
        <dbReference type="ARBA" id="ARBA00023136"/>
    </source>
</evidence>
<feature type="transmembrane region" description="Helical" evidence="9">
    <location>
        <begin position="220"/>
        <end position="242"/>
    </location>
</feature>
<feature type="compositionally biased region" description="Basic and acidic residues" evidence="8">
    <location>
        <begin position="387"/>
        <end position="404"/>
    </location>
</feature>
<dbReference type="EMBL" id="CP102382">
    <property type="protein sequence ID" value="UUV22436.1"/>
    <property type="molecule type" value="Genomic_DNA"/>
</dbReference>
<feature type="transmembrane region" description="Helical" evidence="9">
    <location>
        <begin position="50"/>
        <end position="67"/>
    </location>
</feature>
<evidence type="ECO:0000256" key="1">
    <source>
        <dbReference type="ARBA" id="ARBA00004651"/>
    </source>
</evidence>
<evidence type="ECO:0000256" key="4">
    <source>
        <dbReference type="ARBA" id="ARBA00022475"/>
    </source>
</evidence>
<feature type="transmembrane region" description="Helical" evidence="9">
    <location>
        <begin position="248"/>
        <end position="278"/>
    </location>
</feature>
<keyword evidence="7 9" id="KW-0472">Membrane</keyword>
<sequence length="419" mass="46908">MKKENHEENDHFAYTNEPPKQKVAFVIRLACVLFSLIAIVYICILGKSVLVPLVIGFLVSMLLLPLANFQERKLKFPRIVSSLVAPILFSLAVLGVFYFIGTQMAQFTEDLPEFQEQITDLFHKAQTFVYDRFGVSEEEQINYIEKNAEEVLKRGSGVVGTAVTSVTSMLASSTFVFLAIFFFLLYRSHLVKFLIWSFPPKYNKKVKEVVTEIQLIIKQYIFGLLIQVFAVSALMFIAYSIIGIKYALLFAVLCGVLNLIPYIGIFTATVLAAIVTLATGEPIQALWVIVAVIVVNSIDGNIITPKIIGSKVALNSFVVLFGIVIAESIWGIAGMFLAIPILAILKIIFDNVEGLRPYGFVLGEDNASTPLFEKYYNRYLYRKKPKDSELPKELQTEQQNHEEGSDAASENDATNEPEK</sequence>
<evidence type="ECO:0000313" key="11">
    <source>
        <dbReference type="Proteomes" id="UP001317001"/>
    </source>
</evidence>
<feature type="transmembrane region" description="Helical" evidence="9">
    <location>
        <begin position="162"/>
        <end position="186"/>
    </location>
</feature>
<gene>
    <name evidence="10" type="ORF">NPX36_05195</name>
</gene>
<accession>A0ABY5NV41</accession>
<keyword evidence="6 9" id="KW-1133">Transmembrane helix</keyword>